<protein>
    <submittedName>
        <fullName evidence="2">Uncharacterized protein</fullName>
    </submittedName>
</protein>
<feature type="compositionally biased region" description="Low complexity" evidence="1">
    <location>
        <begin position="481"/>
        <end position="494"/>
    </location>
</feature>
<proteinExistence type="predicted"/>
<feature type="region of interest" description="Disordered" evidence="1">
    <location>
        <begin position="378"/>
        <end position="511"/>
    </location>
</feature>
<feature type="region of interest" description="Disordered" evidence="1">
    <location>
        <begin position="1044"/>
        <end position="1161"/>
    </location>
</feature>
<feature type="region of interest" description="Disordered" evidence="1">
    <location>
        <begin position="674"/>
        <end position="1018"/>
    </location>
</feature>
<feature type="compositionally biased region" description="Polar residues" evidence="1">
    <location>
        <begin position="83"/>
        <end position="101"/>
    </location>
</feature>
<feature type="compositionally biased region" description="Low complexity" evidence="1">
    <location>
        <begin position="1450"/>
        <end position="1488"/>
    </location>
</feature>
<name>A0A8S0XRW9_CYCAE</name>
<feature type="compositionally biased region" description="Polar residues" evidence="1">
    <location>
        <begin position="1603"/>
        <end position="1621"/>
    </location>
</feature>
<feature type="compositionally biased region" description="Basic and acidic residues" evidence="1">
    <location>
        <begin position="624"/>
        <end position="633"/>
    </location>
</feature>
<feature type="compositionally biased region" description="Polar residues" evidence="1">
    <location>
        <begin position="1412"/>
        <end position="1421"/>
    </location>
</feature>
<feature type="compositionally biased region" description="Basic and acidic residues" evidence="1">
    <location>
        <begin position="1279"/>
        <end position="1300"/>
    </location>
</feature>
<keyword evidence="3" id="KW-1185">Reference proteome</keyword>
<dbReference type="CDD" id="cd22541">
    <property type="entry name" value="SP5_N"/>
    <property type="match status" value="1"/>
</dbReference>
<feature type="region of interest" description="Disordered" evidence="1">
    <location>
        <begin position="38"/>
        <end position="359"/>
    </location>
</feature>
<feature type="compositionally biased region" description="Polar residues" evidence="1">
    <location>
        <begin position="129"/>
        <end position="159"/>
    </location>
</feature>
<feature type="compositionally biased region" description="Pro residues" evidence="1">
    <location>
        <begin position="110"/>
        <end position="123"/>
    </location>
</feature>
<feature type="compositionally biased region" description="Basic and acidic residues" evidence="1">
    <location>
        <begin position="1054"/>
        <end position="1066"/>
    </location>
</feature>
<feature type="region of interest" description="Disordered" evidence="1">
    <location>
        <begin position="616"/>
        <end position="646"/>
    </location>
</feature>
<evidence type="ECO:0000313" key="3">
    <source>
        <dbReference type="Proteomes" id="UP000467700"/>
    </source>
</evidence>
<feature type="region of interest" description="Disordered" evidence="1">
    <location>
        <begin position="1321"/>
        <end position="1362"/>
    </location>
</feature>
<feature type="compositionally biased region" description="Pro residues" evidence="1">
    <location>
        <begin position="1658"/>
        <end position="1684"/>
    </location>
</feature>
<feature type="region of interest" description="Disordered" evidence="1">
    <location>
        <begin position="1183"/>
        <end position="1307"/>
    </location>
</feature>
<feature type="compositionally biased region" description="Basic and acidic residues" evidence="1">
    <location>
        <begin position="848"/>
        <end position="882"/>
    </location>
</feature>
<feature type="compositionally biased region" description="Low complexity" evidence="1">
    <location>
        <begin position="797"/>
        <end position="809"/>
    </location>
</feature>
<feature type="compositionally biased region" description="Low complexity" evidence="1">
    <location>
        <begin position="1625"/>
        <end position="1641"/>
    </location>
</feature>
<feature type="compositionally biased region" description="Low complexity" evidence="1">
    <location>
        <begin position="270"/>
        <end position="287"/>
    </location>
</feature>
<feature type="compositionally biased region" description="Basic and acidic residues" evidence="1">
    <location>
        <begin position="1251"/>
        <end position="1266"/>
    </location>
</feature>
<feature type="region of interest" description="Disordered" evidence="1">
    <location>
        <begin position="523"/>
        <end position="547"/>
    </location>
</feature>
<organism evidence="2 3">
    <name type="scientific">Cyclocybe aegerita</name>
    <name type="common">Black poplar mushroom</name>
    <name type="synonym">Agrocybe aegerita</name>
    <dbReference type="NCBI Taxonomy" id="1973307"/>
    <lineage>
        <taxon>Eukaryota</taxon>
        <taxon>Fungi</taxon>
        <taxon>Dikarya</taxon>
        <taxon>Basidiomycota</taxon>
        <taxon>Agaricomycotina</taxon>
        <taxon>Agaricomycetes</taxon>
        <taxon>Agaricomycetidae</taxon>
        <taxon>Agaricales</taxon>
        <taxon>Agaricineae</taxon>
        <taxon>Bolbitiaceae</taxon>
        <taxon>Cyclocybe</taxon>
    </lineage>
</organism>
<feature type="compositionally biased region" description="Basic and acidic residues" evidence="1">
    <location>
        <begin position="915"/>
        <end position="985"/>
    </location>
</feature>
<feature type="compositionally biased region" description="Polar residues" evidence="1">
    <location>
        <begin position="499"/>
        <end position="509"/>
    </location>
</feature>
<feature type="compositionally biased region" description="Polar residues" evidence="1">
    <location>
        <begin position="1334"/>
        <end position="1344"/>
    </location>
</feature>
<feature type="compositionally biased region" description="Basic and acidic residues" evidence="1">
    <location>
        <begin position="1126"/>
        <end position="1140"/>
    </location>
</feature>
<evidence type="ECO:0000313" key="2">
    <source>
        <dbReference type="EMBL" id="CAA7269833.1"/>
    </source>
</evidence>
<feature type="compositionally biased region" description="Basic and acidic residues" evidence="1">
    <location>
        <begin position="889"/>
        <end position="898"/>
    </location>
</feature>
<feature type="compositionally biased region" description="Low complexity" evidence="1">
    <location>
        <begin position="735"/>
        <end position="787"/>
    </location>
</feature>
<feature type="region of interest" description="Disordered" evidence="1">
    <location>
        <begin position="1375"/>
        <end position="1534"/>
    </location>
</feature>
<feature type="compositionally biased region" description="Basic and acidic residues" evidence="1">
    <location>
        <begin position="1099"/>
        <end position="1118"/>
    </location>
</feature>
<feature type="compositionally biased region" description="Low complexity" evidence="1">
    <location>
        <begin position="821"/>
        <end position="833"/>
    </location>
</feature>
<feature type="compositionally biased region" description="Low complexity" evidence="1">
    <location>
        <begin position="458"/>
        <end position="474"/>
    </location>
</feature>
<evidence type="ECO:0000256" key="1">
    <source>
        <dbReference type="SAM" id="MobiDB-lite"/>
    </source>
</evidence>
<feature type="compositionally biased region" description="Basic and acidic residues" evidence="1">
    <location>
        <begin position="1200"/>
        <end position="1216"/>
    </location>
</feature>
<feature type="compositionally biased region" description="Basic residues" evidence="1">
    <location>
        <begin position="443"/>
        <end position="456"/>
    </location>
</feature>
<feature type="region of interest" description="Disordered" evidence="1">
    <location>
        <begin position="1553"/>
        <end position="1738"/>
    </location>
</feature>
<gene>
    <name evidence="2" type="ORF">AAE3_LOCUS12115</name>
</gene>
<feature type="compositionally biased region" description="Basic and acidic residues" evidence="1">
    <location>
        <begin position="691"/>
        <end position="701"/>
    </location>
</feature>
<dbReference type="OrthoDB" id="3364707at2759"/>
<reference evidence="2 3" key="1">
    <citation type="submission" date="2020-01" db="EMBL/GenBank/DDBJ databases">
        <authorList>
            <person name="Gupta K D."/>
        </authorList>
    </citation>
    <scope>NUCLEOTIDE SEQUENCE [LARGE SCALE GENOMIC DNA]</scope>
</reference>
<comment type="caution">
    <text evidence="2">The sequence shown here is derived from an EMBL/GenBank/DDBJ whole genome shotgun (WGS) entry which is preliminary data.</text>
</comment>
<feature type="compositionally biased region" description="Low complexity" evidence="1">
    <location>
        <begin position="528"/>
        <end position="543"/>
    </location>
</feature>
<feature type="compositionally biased region" description="Low complexity" evidence="1">
    <location>
        <begin position="295"/>
        <end position="311"/>
    </location>
</feature>
<feature type="compositionally biased region" description="Low complexity" evidence="1">
    <location>
        <begin position="398"/>
        <end position="421"/>
    </location>
</feature>
<feature type="compositionally biased region" description="Polar residues" evidence="1">
    <location>
        <begin position="715"/>
        <end position="734"/>
    </location>
</feature>
<accession>A0A8S0XRW9</accession>
<dbReference type="Proteomes" id="UP000467700">
    <property type="component" value="Unassembled WGS sequence"/>
</dbReference>
<feature type="compositionally biased region" description="Gly residues" evidence="1">
    <location>
        <begin position="378"/>
        <end position="388"/>
    </location>
</feature>
<feature type="compositionally biased region" description="Polar residues" evidence="1">
    <location>
        <begin position="1000"/>
        <end position="1018"/>
    </location>
</feature>
<dbReference type="EMBL" id="CACVBS010000081">
    <property type="protein sequence ID" value="CAA7269833.1"/>
    <property type="molecule type" value="Genomic_DNA"/>
</dbReference>
<feature type="compositionally biased region" description="Low complexity" evidence="1">
    <location>
        <begin position="60"/>
        <end position="72"/>
    </location>
</feature>
<feature type="compositionally biased region" description="Low complexity" evidence="1">
    <location>
        <begin position="161"/>
        <end position="171"/>
    </location>
</feature>
<sequence length="1841" mass="195416">MQVVFACLSSRASGADVPACRLRPGFWYSILMVYEGPTSTPVHDPQPRRSFSRRAQHQGTPHTSSSPPQTSSMPNVLQRARTRSNPSQSAPTNSKPRSVSTSSSNSLPRVPVPVSPPSNPPAVHPGYQHLNTSIGSFHNQSKSGLDAGTVSSIHSSDNQSRGRASSTSSSGHGQGGTSGTMRRSSSRKRPPTPIATGGERGLGVAIDAEPIPLPTKANPNAASVAFPAPTPPFASQGPHQHPPPTPSPTLSARPPHLSSPPGLGEGRTVSSPLSSQSRPKLPSSSTSGLQAIAPTMTQGMTSSTTSATPSSQRRKPSLASPLPPTPLVPPGVSSTPMRSKSFAASNSRTPPAPLNLSTSAAHAGGVSGAVGGAGAGSGNGAGAAGSGHGHGHVRSHYHSLPGPHSPMGGSMMSTSPHTSRPPSRHSPHPSHSQLNSPYAAHGHQPHSHSPLHHPQPRPHTSSSPHPHTSPQIHTQAHHQQRSSLSLSSSPSGLFPQPPALSSSPTNVPDSPSARAMMKRLLAKPAPPSSASGGSVGGTPTSAAMNFGSSPGGGGVGWMSATSGSESEGAYGYSYRRRKDLGRMFGVGDGRSSPALCSPGGAGVGPISPSMGMGVDAGRRQTKGWKSEPEDVGTRRRGRGGLTGEEREPNIAAGIEFDMNLERLDRGIATLGLGVIRGPGYPTGSDGADAASPREKEKEKKTRNVLRRRPSANAGPPSSTHSTSSNAPERSASANALSQIARAQIQQLQQAQLQPPAPTVLLPPTSPLSPISFSIANRNSPSQPSQPSFEMLQMQGLRPPVASSSMSRSSSRSREGEGSGRSRGSSPVRSPVVSTIHGSGPGSGSATPVERKRSREERLERKGSKDGKLERKGSKEREKERGLQRKLSKDRKDGNERTKSLTPAASLIEQYKARQATREEEERRVREALEREAEAERARDQERWERERAVERAAEREEKERIRALERERAMERNERERRADWERGMGHQRKRSRSHPAAFSSMSTAPVTTNTSPFSSNGHVKAKTSLSNFQGSYAGTNSIYTHLNSNISNSKRRTTSDRLAPEHDAEAEASDSGVSHLQLARRGGTPAPEAVLGGGRGFESIERIAGLEEHERRVEEMVRGSNSGTVDKDDTKPNASERRSSQNPPREGMEDQPAGPYYTVFGSTSGRVVAVGSVEDSWDAYGRLGYWDSGTFGRKGAGSIKEKERDRQSEKGEKSKGLGRTLSRKVSERWRRPGTGNAAGPVVVPASVMSDDGHGSHREDVERERQGLSLAGRLPRASMQERRVPVRREEDLEMGQERQKREKMKNRRSLRLSIDKFSDVVDREEEKDGVPLTRTLSKQKSGSAMKNEASSPGGAGAGPSRLWKLMRRISVGGLREKYQDPEAPPVPALPHHIREATLSNDSLKLPPRKAPSSGSTSPTPVRQSPTAASSSRPSPPQSKSNSAPAPVQPRPSTTTRSSSPVSSSDVASSKFFNRTHSTRSSTSSLGEEVPPPVPKAPSSVLMQKIIPPSKMDEISKEYGGASSPPTLQIPMPPYPSLDDDWAIVDTPAVELPSLTLPPRRPQQGFLGVAGSSSSLKPPAVSPLVPTSAGTAAFGRDEEDATNLGRSESPTIPLFSTRNTVDTGPAKRLSASLSAKSKSSPISPHPQSPSSTNAFTIPVPVPTSPTSLPPPPRPLRSAQRPPPGSTAPHPTTTEQPVSEPTRSFPSPSSSIKRNRRSSGGTSTISNATARPHRRSRSIGMSRSFDISRSNAHLSSSSASIISSYASIRSGTSTLDLESAMEMDRRAAFTFRELGSSDGAGRRALTEQEKAARWDDLLERSDRAGGTLHLGGEGRLASDRLRF</sequence>
<feature type="compositionally biased region" description="Polar residues" evidence="1">
    <location>
        <begin position="1687"/>
        <end position="1727"/>
    </location>
</feature>
<feature type="compositionally biased region" description="Low complexity" evidence="1">
    <location>
        <begin position="1422"/>
        <end position="1442"/>
    </location>
</feature>